<evidence type="ECO:0008006" key="4">
    <source>
        <dbReference type="Google" id="ProtNLM"/>
    </source>
</evidence>
<name>A0A1F8DU92_9BACT</name>
<comment type="caution">
    <text evidence="2">The sequence shown here is derived from an EMBL/GenBank/DDBJ whole genome shotgun (WGS) entry which is preliminary data.</text>
</comment>
<gene>
    <name evidence="2" type="ORF">A3A20_01260</name>
</gene>
<reference evidence="2 3" key="1">
    <citation type="journal article" date="2016" name="Nat. Commun.">
        <title>Thousands of microbial genomes shed light on interconnected biogeochemical processes in an aquifer system.</title>
        <authorList>
            <person name="Anantharaman K."/>
            <person name="Brown C.T."/>
            <person name="Hug L.A."/>
            <person name="Sharon I."/>
            <person name="Castelle C.J."/>
            <person name="Probst A.J."/>
            <person name="Thomas B.C."/>
            <person name="Singh A."/>
            <person name="Wilkins M.J."/>
            <person name="Karaoz U."/>
            <person name="Brodie E.L."/>
            <person name="Williams K.H."/>
            <person name="Hubbard S.S."/>
            <person name="Banfield J.F."/>
        </authorList>
    </citation>
    <scope>NUCLEOTIDE SEQUENCE [LARGE SCALE GENOMIC DNA]</scope>
</reference>
<dbReference type="EMBL" id="MGIR01000001">
    <property type="protein sequence ID" value="OGM91559.1"/>
    <property type="molecule type" value="Genomic_DNA"/>
</dbReference>
<protein>
    <recommendedName>
        <fullName evidence="4">Baseplate protein J-like domain-containing protein</fullName>
    </recommendedName>
</protein>
<organism evidence="2 3">
    <name type="scientific">Candidatus Wolfebacteria bacterium RIFCSPLOWO2_01_FULL_45_19</name>
    <dbReference type="NCBI Taxonomy" id="1802557"/>
    <lineage>
        <taxon>Bacteria</taxon>
        <taxon>Candidatus Wolfeibacteriota</taxon>
    </lineage>
</organism>
<dbReference type="AlphaFoldDB" id="A0A1F8DU92"/>
<evidence type="ECO:0000313" key="2">
    <source>
        <dbReference type="EMBL" id="OGM91559.1"/>
    </source>
</evidence>
<accession>A0A1F8DU92</accession>
<sequence>MAKIFIGKSEELSSIAEKIINTENVEAVLNVPRFSKLGESVMNFELLKREADTAGKKIIVESVDEHILALAESVGIASYNPFFRGVDQKKTFSDIIPPARRNVARQARPESQREESQEVQNDYVEKISPPRKFLKKPLFVIASVAILGLTAFVAVKVLPRVEVIVNVQKTEWEYAGLVKADKSLAAFDAEGALIPGALFTEPKNVQQVFSASGKRFVERKAKGVMTIYNAFSSSPQPLVATTRFETTDGKIYRLDSGITVPGAKIVGGKIEPSSINANVTADKPGSEYNVGPVARFSIPGFRGTPRFEGFYGSSSGNMDGGFIGEQAYPTESDIAAAKKAVNQALEDVLKITLAQNVPDGFVFIEGAFASRVIRQVINEETNSDGKFSVFGEAERIAFGFKESDLVEMLRERAKKDSHPDIAVREYEISYSGANLSEDRVSLSFRVNFKGVFARPIEENALMRNLIGKKEDDAQAVIYSLPGFKSGSINFWPFWVGTIPDNPDKVRIIIQ</sequence>
<feature type="compositionally biased region" description="Basic and acidic residues" evidence="1">
    <location>
        <begin position="107"/>
        <end position="116"/>
    </location>
</feature>
<proteinExistence type="predicted"/>
<dbReference type="STRING" id="1802557.A3A20_01260"/>
<feature type="region of interest" description="Disordered" evidence="1">
    <location>
        <begin position="102"/>
        <end position="121"/>
    </location>
</feature>
<dbReference type="Proteomes" id="UP000178946">
    <property type="component" value="Unassembled WGS sequence"/>
</dbReference>
<evidence type="ECO:0000313" key="3">
    <source>
        <dbReference type="Proteomes" id="UP000178946"/>
    </source>
</evidence>
<evidence type="ECO:0000256" key="1">
    <source>
        <dbReference type="SAM" id="MobiDB-lite"/>
    </source>
</evidence>